<evidence type="ECO:0000256" key="1">
    <source>
        <dbReference type="SAM" id="MobiDB-lite"/>
    </source>
</evidence>
<accession>A0AAV2P9N8</accession>
<protein>
    <submittedName>
        <fullName evidence="2">Uncharacterized protein</fullName>
    </submittedName>
</protein>
<evidence type="ECO:0000313" key="2">
    <source>
        <dbReference type="EMBL" id="CAL1689243.1"/>
    </source>
</evidence>
<dbReference type="Proteomes" id="UP001497644">
    <property type="component" value="Chromosome 9"/>
</dbReference>
<evidence type="ECO:0000313" key="3">
    <source>
        <dbReference type="Proteomes" id="UP001497644"/>
    </source>
</evidence>
<dbReference type="AlphaFoldDB" id="A0AAV2P9N8"/>
<dbReference type="EMBL" id="OZ034832">
    <property type="protein sequence ID" value="CAL1689243.1"/>
    <property type="molecule type" value="Genomic_DNA"/>
</dbReference>
<proteinExistence type="predicted"/>
<reference evidence="2" key="1">
    <citation type="submission" date="2024-04" db="EMBL/GenBank/DDBJ databases">
        <authorList>
            <consortium name="Molecular Ecology Group"/>
        </authorList>
    </citation>
    <scope>NUCLEOTIDE SEQUENCE</scope>
</reference>
<keyword evidence="3" id="KW-1185">Reference proteome</keyword>
<feature type="region of interest" description="Disordered" evidence="1">
    <location>
        <begin position="77"/>
        <end position="104"/>
    </location>
</feature>
<organism evidence="2 3">
    <name type="scientific">Lasius platythorax</name>
    <dbReference type="NCBI Taxonomy" id="488582"/>
    <lineage>
        <taxon>Eukaryota</taxon>
        <taxon>Metazoa</taxon>
        <taxon>Ecdysozoa</taxon>
        <taxon>Arthropoda</taxon>
        <taxon>Hexapoda</taxon>
        <taxon>Insecta</taxon>
        <taxon>Pterygota</taxon>
        <taxon>Neoptera</taxon>
        <taxon>Endopterygota</taxon>
        <taxon>Hymenoptera</taxon>
        <taxon>Apocrita</taxon>
        <taxon>Aculeata</taxon>
        <taxon>Formicoidea</taxon>
        <taxon>Formicidae</taxon>
        <taxon>Formicinae</taxon>
        <taxon>Lasius</taxon>
        <taxon>Lasius</taxon>
    </lineage>
</organism>
<gene>
    <name evidence="2" type="ORF">LPLAT_LOCUS14205</name>
</gene>
<name>A0AAV2P9N8_9HYME</name>
<sequence>MTISSRRLDKVSRDAFTRCIYPTTGRRKLTADLTAGSTTAETRGCVASTEFSHERSHVYGGQRSTEWVRLGAVHERRRQTPEMAEKARRRSARGETRFPRREERRHFSSRIDVRAEKLVDTIYACMFITS</sequence>